<comment type="caution">
    <text evidence="9">The sequence shown here is derived from an EMBL/GenBank/DDBJ whole genome shotgun (WGS) entry which is preliminary data.</text>
</comment>
<feature type="region of interest" description="Disordered" evidence="7">
    <location>
        <begin position="1"/>
        <end position="22"/>
    </location>
</feature>
<name>A0AAN8PNK5_POLSC</name>
<dbReference type="InterPro" id="IPR026507">
    <property type="entry name" value="PIRC1/2"/>
</dbReference>
<gene>
    <name evidence="9" type="ORF">RUM43_008082</name>
    <name evidence="8" type="ORF">RUM44_000306</name>
</gene>
<dbReference type="PANTHER" id="PTHR20899:SF1">
    <property type="entry name" value="PIERCER OF MICROTUBULE WALL 1 PROTEIN"/>
    <property type="match status" value="1"/>
</dbReference>
<evidence type="ECO:0000256" key="1">
    <source>
        <dbReference type="ARBA" id="ARBA00004138"/>
    </source>
</evidence>
<sequence>MAAQVKCNLTESSVPQDPQKETTKDFYKTCNLPPRWDRPYWFNGYGSQQYPLPHPFYRSSSMEYGWYPPNVHTVPVAYFPTQQRFTNNLGLCGMYRNSSLNTSLDQKRPGE</sequence>
<dbReference type="AlphaFoldDB" id="A0AAN8PNK5"/>
<dbReference type="Proteomes" id="UP001372834">
    <property type="component" value="Unassembled WGS sequence"/>
</dbReference>
<evidence type="ECO:0000313" key="10">
    <source>
        <dbReference type="Proteomes" id="UP001359485"/>
    </source>
</evidence>
<evidence type="ECO:0000256" key="7">
    <source>
        <dbReference type="SAM" id="MobiDB-lite"/>
    </source>
</evidence>
<dbReference type="GO" id="GO:0005879">
    <property type="term" value="C:axonemal microtubule"/>
    <property type="evidence" value="ECO:0007669"/>
    <property type="project" value="InterPro"/>
</dbReference>
<evidence type="ECO:0000256" key="2">
    <source>
        <dbReference type="ARBA" id="ARBA00004245"/>
    </source>
</evidence>
<keyword evidence="4" id="KW-0206">Cytoskeleton</keyword>
<feature type="compositionally biased region" description="Polar residues" evidence="7">
    <location>
        <begin position="7"/>
        <end position="16"/>
    </location>
</feature>
<comment type="subcellular location">
    <subcellularLocation>
        <location evidence="1">Cell projection</location>
        <location evidence="1">Cilium</location>
    </subcellularLocation>
    <subcellularLocation>
        <location evidence="2">Cytoplasm</location>
        <location evidence="2">Cytoskeleton</location>
    </subcellularLocation>
</comment>
<evidence type="ECO:0000313" key="9">
    <source>
        <dbReference type="EMBL" id="KAK6639807.1"/>
    </source>
</evidence>
<dbReference type="PANTHER" id="PTHR20899">
    <property type="entry name" value="PIERCE HOMOLOG"/>
    <property type="match status" value="1"/>
</dbReference>
<evidence type="ECO:0000256" key="3">
    <source>
        <dbReference type="ARBA" id="ARBA00022490"/>
    </source>
</evidence>
<evidence type="ECO:0000313" key="8">
    <source>
        <dbReference type="EMBL" id="KAK6635057.1"/>
    </source>
</evidence>
<dbReference type="Proteomes" id="UP001359485">
    <property type="component" value="Unassembled WGS sequence"/>
</dbReference>
<comment type="similarity">
    <text evidence="6">Belongs to the PIERCE1 family.</text>
</comment>
<keyword evidence="10" id="KW-1185">Reference proteome</keyword>
<dbReference type="GO" id="GO:0035082">
    <property type="term" value="P:axoneme assembly"/>
    <property type="evidence" value="ECO:0007669"/>
    <property type="project" value="InterPro"/>
</dbReference>
<evidence type="ECO:0000256" key="5">
    <source>
        <dbReference type="ARBA" id="ARBA00023273"/>
    </source>
</evidence>
<dbReference type="EMBL" id="JAWJWE010000003">
    <property type="protein sequence ID" value="KAK6639807.1"/>
    <property type="molecule type" value="Genomic_DNA"/>
</dbReference>
<reference evidence="9 11" key="1">
    <citation type="submission" date="2023-10" db="EMBL/GenBank/DDBJ databases">
        <title>Genomes of two closely related lineages of the louse Polyplax serrata with different host specificities.</title>
        <authorList>
            <person name="Martinu J."/>
            <person name="Tarabai H."/>
            <person name="Stefka J."/>
            <person name="Hypsa V."/>
        </authorList>
    </citation>
    <scope>NUCLEOTIDE SEQUENCE [LARGE SCALE GENOMIC DNA]</scope>
    <source>
        <strain evidence="8">98ZLc_SE</strain>
        <strain evidence="9">HR10_N</strain>
    </source>
</reference>
<keyword evidence="5" id="KW-0966">Cell projection</keyword>
<proteinExistence type="inferred from homology"/>
<accession>A0AAN8PNK5</accession>
<organism evidence="9 11">
    <name type="scientific">Polyplax serrata</name>
    <name type="common">Common mouse louse</name>
    <dbReference type="NCBI Taxonomy" id="468196"/>
    <lineage>
        <taxon>Eukaryota</taxon>
        <taxon>Metazoa</taxon>
        <taxon>Ecdysozoa</taxon>
        <taxon>Arthropoda</taxon>
        <taxon>Hexapoda</taxon>
        <taxon>Insecta</taxon>
        <taxon>Pterygota</taxon>
        <taxon>Neoptera</taxon>
        <taxon>Paraneoptera</taxon>
        <taxon>Psocodea</taxon>
        <taxon>Troctomorpha</taxon>
        <taxon>Phthiraptera</taxon>
        <taxon>Anoplura</taxon>
        <taxon>Polyplacidae</taxon>
        <taxon>Polyplax</taxon>
    </lineage>
</organism>
<keyword evidence="3" id="KW-0963">Cytoplasm</keyword>
<dbReference type="Pfam" id="PF14892">
    <property type="entry name" value="PIRC1_2"/>
    <property type="match status" value="1"/>
</dbReference>
<dbReference type="EMBL" id="JAWJWF010000003">
    <property type="protein sequence ID" value="KAK6635057.1"/>
    <property type="molecule type" value="Genomic_DNA"/>
</dbReference>
<evidence type="ECO:0000256" key="6">
    <source>
        <dbReference type="ARBA" id="ARBA00038014"/>
    </source>
</evidence>
<protein>
    <submittedName>
        <fullName evidence="9">Uncharacterized protein</fullName>
    </submittedName>
</protein>
<evidence type="ECO:0000313" key="11">
    <source>
        <dbReference type="Proteomes" id="UP001372834"/>
    </source>
</evidence>
<evidence type="ECO:0000256" key="4">
    <source>
        <dbReference type="ARBA" id="ARBA00023212"/>
    </source>
</evidence>